<evidence type="ECO:0000313" key="3">
    <source>
        <dbReference type="EMBL" id="GAG51022.1"/>
    </source>
</evidence>
<evidence type="ECO:0000256" key="2">
    <source>
        <dbReference type="ARBA" id="ARBA00022801"/>
    </source>
</evidence>
<evidence type="ECO:0000256" key="1">
    <source>
        <dbReference type="ARBA" id="ARBA00022723"/>
    </source>
</evidence>
<proteinExistence type="predicted"/>
<protein>
    <recommendedName>
        <fullName evidence="4">Agmatinase</fullName>
    </recommendedName>
</protein>
<dbReference type="EMBL" id="BARS01056029">
    <property type="protein sequence ID" value="GAG51022.1"/>
    <property type="molecule type" value="Genomic_DNA"/>
</dbReference>
<dbReference type="PROSITE" id="PS51409">
    <property type="entry name" value="ARGINASE_2"/>
    <property type="match status" value="1"/>
</dbReference>
<comment type="caution">
    <text evidence="3">The sequence shown here is derived from an EMBL/GenBank/DDBJ whole genome shotgun (WGS) entry which is preliminary data.</text>
</comment>
<gene>
    <name evidence="3" type="ORF">S01H1_82619</name>
</gene>
<dbReference type="Pfam" id="PF00491">
    <property type="entry name" value="Arginase"/>
    <property type="match status" value="1"/>
</dbReference>
<dbReference type="InterPro" id="IPR023696">
    <property type="entry name" value="Ureohydrolase_dom_sf"/>
</dbReference>
<reference evidence="3" key="1">
    <citation type="journal article" date="2014" name="Front. Microbiol.">
        <title>High frequency of phylogenetically diverse reductive dehalogenase-homologous genes in deep subseafloor sedimentary metagenomes.</title>
        <authorList>
            <person name="Kawai M."/>
            <person name="Futagami T."/>
            <person name="Toyoda A."/>
            <person name="Takaki Y."/>
            <person name="Nishi S."/>
            <person name="Hori S."/>
            <person name="Arai W."/>
            <person name="Tsubouchi T."/>
            <person name="Morono Y."/>
            <person name="Uchiyama I."/>
            <person name="Ito T."/>
            <person name="Fujiyama A."/>
            <person name="Inagaki F."/>
            <person name="Takami H."/>
        </authorList>
    </citation>
    <scope>NUCLEOTIDE SEQUENCE</scope>
    <source>
        <strain evidence="3">Expedition CK06-06</strain>
    </source>
</reference>
<accession>X0YWT0</accession>
<sequence length="169" mass="18933">AFRERFDGLSVLQLDAHADLRDEYEGSRYSHACVMRRVLEHCPIVQVGIRSLSQEEHRFITENDLHPFFAQDTPLDSLDEKIVSALSDDVYVTIDLDVLDPSIMSAVGTPEPGGMGWHEIVKILRRVAEQRRIVGCDVVELCPREGPSSCAFLAAKLAYKLIGFLPLLP</sequence>
<name>X0YWT0_9ZZZZ</name>
<dbReference type="GO" id="GO:0046872">
    <property type="term" value="F:metal ion binding"/>
    <property type="evidence" value="ECO:0007669"/>
    <property type="project" value="UniProtKB-KW"/>
</dbReference>
<evidence type="ECO:0008006" key="4">
    <source>
        <dbReference type="Google" id="ProtNLM"/>
    </source>
</evidence>
<dbReference type="PANTHER" id="PTHR11358:SF26">
    <property type="entry name" value="GUANIDINO ACID HYDROLASE, MITOCHONDRIAL"/>
    <property type="match status" value="1"/>
</dbReference>
<dbReference type="SUPFAM" id="SSF52768">
    <property type="entry name" value="Arginase/deacetylase"/>
    <property type="match status" value="1"/>
</dbReference>
<dbReference type="InterPro" id="IPR006035">
    <property type="entry name" value="Ureohydrolase"/>
</dbReference>
<dbReference type="PANTHER" id="PTHR11358">
    <property type="entry name" value="ARGINASE/AGMATINASE"/>
    <property type="match status" value="1"/>
</dbReference>
<dbReference type="GO" id="GO:0033389">
    <property type="term" value="P:putrescine biosynthetic process from arginine, via agmatine"/>
    <property type="evidence" value="ECO:0007669"/>
    <property type="project" value="TreeGrafter"/>
</dbReference>
<dbReference type="GO" id="GO:0008783">
    <property type="term" value="F:agmatinase activity"/>
    <property type="evidence" value="ECO:0007669"/>
    <property type="project" value="TreeGrafter"/>
</dbReference>
<dbReference type="Gene3D" id="3.40.800.10">
    <property type="entry name" value="Ureohydrolase domain"/>
    <property type="match status" value="1"/>
</dbReference>
<keyword evidence="1" id="KW-0479">Metal-binding</keyword>
<dbReference type="AlphaFoldDB" id="X0YWT0"/>
<keyword evidence="2" id="KW-0378">Hydrolase</keyword>
<feature type="non-terminal residue" evidence="3">
    <location>
        <position position="1"/>
    </location>
</feature>
<organism evidence="3">
    <name type="scientific">marine sediment metagenome</name>
    <dbReference type="NCBI Taxonomy" id="412755"/>
    <lineage>
        <taxon>unclassified sequences</taxon>
        <taxon>metagenomes</taxon>
        <taxon>ecological metagenomes</taxon>
    </lineage>
</organism>